<keyword evidence="2" id="KW-1185">Reference proteome</keyword>
<dbReference type="EMBL" id="JANRMS010000125">
    <property type="protein sequence ID" value="KAJ3546097.1"/>
    <property type="molecule type" value="Genomic_DNA"/>
</dbReference>
<proteinExistence type="predicted"/>
<name>A0ACC1STM8_9HYPO</name>
<sequence>MQGLLPNGVPRQRRYAPRSKAGCVTCRRRRKRCPLGEPACDACQRLNLECVWSDKRRTHQAVHPSRRTQVEEVASFNGCHNTTPPPLLSPTYLAEWPSERPWQLGRSDERALLSYYIHCFVPKISVANTATSFFTSVYIPMAFQCQSVLWAILAAASAHLSRTSPDSITRTRSATISSKLQLLCHGFLRERLGPDGQLRQDTLEATAILLILIGLEVQKGSRNSKWMNQLDCVRKIIHRSGGPAEFQRQSWETSAMYEHYLYHDVMSIIMAGVAQNSDESTGTESDHSLDELSPTSTGFDIPSQPQPDSTLSIHPYTLDPIHPLLGLCRGLFPLIQQIRHVKPLRQVADSYPEKRRMIVDLEREILSVKFDAQHSSQESYLSVNMALHLDLVTLAETYRLAALILLYRWSRTCLDQVPYLGCQIVALAGRITEGSTVEAGLTYPLFLAGAELTNEDDILQCGKRLASIKQRFMIMNIEVVEQVLQEVWRDRLNMGQHRDWEVVLRQRQWVVSLA</sequence>
<evidence type="ECO:0000313" key="1">
    <source>
        <dbReference type="EMBL" id="KAJ3546097.1"/>
    </source>
</evidence>
<organism evidence="1 2">
    <name type="scientific">Fusarium decemcellulare</name>
    <dbReference type="NCBI Taxonomy" id="57161"/>
    <lineage>
        <taxon>Eukaryota</taxon>
        <taxon>Fungi</taxon>
        <taxon>Dikarya</taxon>
        <taxon>Ascomycota</taxon>
        <taxon>Pezizomycotina</taxon>
        <taxon>Sordariomycetes</taxon>
        <taxon>Hypocreomycetidae</taxon>
        <taxon>Hypocreales</taxon>
        <taxon>Nectriaceae</taxon>
        <taxon>Fusarium</taxon>
        <taxon>Fusarium decemcellulare species complex</taxon>
    </lineage>
</organism>
<evidence type="ECO:0000313" key="2">
    <source>
        <dbReference type="Proteomes" id="UP001148629"/>
    </source>
</evidence>
<protein>
    <submittedName>
        <fullName evidence="1">Uncharacterized protein</fullName>
    </submittedName>
</protein>
<gene>
    <name evidence="1" type="ORF">NM208_g2169</name>
</gene>
<reference evidence="1" key="1">
    <citation type="submission" date="2022-08" db="EMBL/GenBank/DDBJ databases">
        <title>Genome Sequence of Fusarium decemcellulare.</title>
        <authorList>
            <person name="Buettner E."/>
        </authorList>
    </citation>
    <scope>NUCLEOTIDE SEQUENCE</scope>
    <source>
        <strain evidence="1">Babe19</strain>
    </source>
</reference>
<comment type="caution">
    <text evidence="1">The sequence shown here is derived from an EMBL/GenBank/DDBJ whole genome shotgun (WGS) entry which is preliminary data.</text>
</comment>
<accession>A0ACC1STM8</accession>
<dbReference type="Proteomes" id="UP001148629">
    <property type="component" value="Unassembled WGS sequence"/>
</dbReference>